<dbReference type="InterPro" id="IPR009057">
    <property type="entry name" value="Homeodomain-like_sf"/>
</dbReference>
<dbReference type="GO" id="GO:1901135">
    <property type="term" value="P:carbohydrate derivative metabolic process"/>
    <property type="evidence" value="ECO:0007669"/>
    <property type="project" value="InterPro"/>
</dbReference>
<evidence type="ECO:0000313" key="6">
    <source>
        <dbReference type="EMBL" id="RBI86832.1"/>
    </source>
</evidence>
<dbReference type="InterPro" id="IPR046348">
    <property type="entry name" value="SIS_dom_sf"/>
</dbReference>
<dbReference type="GO" id="GO:0003700">
    <property type="term" value="F:DNA-binding transcription factor activity"/>
    <property type="evidence" value="ECO:0007669"/>
    <property type="project" value="InterPro"/>
</dbReference>
<evidence type="ECO:0000256" key="2">
    <source>
        <dbReference type="ARBA" id="ARBA00023125"/>
    </source>
</evidence>
<proteinExistence type="predicted"/>
<evidence type="ECO:0000259" key="5">
    <source>
        <dbReference type="PROSITE" id="PS51464"/>
    </source>
</evidence>
<dbReference type="PANTHER" id="PTHR30514">
    <property type="entry name" value="GLUCOKINASE"/>
    <property type="match status" value="1"/>
</dbReference>
<gene>
    <name evidence="6" type="ORF">DRV85_05030</name>
</gene>
<protein>
    <submittedName>
        <fullName evidence="6">MurR/RpiR family transcriptional regulator</fullName>
    </submittedName>
</protein>
<dbReference type="SUPFAM" id="SSF46689">
    <property type="entry name" value="Homeodomain-like"/>
    <property type="match status" value="1"/>
</dbReference>
<dbReference type="Proteomes" id="UP000253370">
    <property type="component" value="Unassembled WGS sequence"/>
</dbReference>
<dbReference type="PROSITE" id="PS51071">
    <property type="entry name" value="HTH_RPIR"/>
    <property type="match status" value="1"/>
</dbReference>
<keyword evidence="2" id="KW-0238">DNA-binding</keyword>
<reference evidence="6 7" key="1">
    <citation type="submission" date="2018-07" db="EMBL/GenBank/DDBJ databases">
        <title>Rhodosalinus sp. strain E84T genomic sequence and assembly.</title>
        <authorList>
            <person name="Liu Z.-W."/>
            <person name="Lu D.-C."/>
        </authorList>
    </citation>
    <scope>NUCLEOTIDE SEQUENCE [LARGE SCALE GENOMIC DNA]</scope>
    <source>
        <strain evidence="6 7">E84</strain>
    </source>
</reference>
<dbReference type="InterPro" id="IPR000281">
    <property type="entry name" value="HTH_RpiR"/>
</dbReference>
<dbReference type="InterPro" id="IPR001347">
    <property type="entry name" value="SIS_dom"/>
</dbReference>
<organism evidence="6 7">
    <name type="scientific">Rhodosalinus halophilus</name>
    <dbReference type="NCBI Taxonomy" id="2259333"/>
    <lineage>
        <taxon>Bacteria</taxon>
        <taxon>Pseudomonadati</taxon>
        <taxon>Pseudomonadota</taxon>
        <taxon>Alphaproteobacteria</taxon>
        <taxon>Rhodobacterales</taxon>
        <taxon>Paracoccaceae</taxon>
        <taxon>Rhodosalinus</taxon>
    </lineage>
</organism>
<evidence type="ECO:0000259" key="4">
    <source>
        <dbReference type="PROSITE" id="PS51071"/>
    </source>
</evidence>
<feature type="domain" description="HTH rpiR-type" evidence="4">
    <location>
        <begin position="1"/>
        <end position="64"/>
    </location>
</feature>
<keyword evidence="1" id="KW-0805">Transcription regulation</keyword>
<accession>A0A365UC39</accession>
<dbReference type="InterPro" id="IPR035472">
    <property type="entry name" value="RpiR-like_SIS"/>
</dbReference>
<keyword evidence="7" id="KW-1185">Reference proteome</keyword>
<dbReference type="PROSITE" id="PS51464">
    <property type="entry name" value="SIS"/>
    <property type="match status" value="1"/>
</dbReference>
<dbReference type="Gene3D" id="1.10.10.10">
    <property type="entry name" value="Winged helix-like DNA-binding domain superfamily/Winged helix DNA-binding domain"/>
    <property type="match status" value="1"/>
</dbReference>
<dbReference type="CDD" id="cd05013">
    <property type="entry name" value="SIS_RpiR"/>
    <property type="match status" value="1"/>
</dbReference>
<dbReference type="SUPFAM" id="SSF53697">
    <property type="entry name" value="SIS domain"/>
    <property type="match status" value="1"/>
</dbReference>
<comment type="caution">
    <text evidence="6">The sequence shown here is derived from an EMBL/GenBank/DDBJ whole genome shotgun (WGS) entry which is preliminary data.</text>
</comment>
<evidence type="ECO:0000313" key="7">
    <source>
        <dbReference type="Proteomes" id="UP000253370"/>
    </source>
</evidence>
<dbReference type="PANTHER" id="PTHR30514:SF18">
    <property type="entry name" value="RPIR-FAMILY TRANSCRIPTIONAL REGULATOR"/>
    <property type="match status" value="1"/>
</dbReference>
<dbReference type="AlphaFoldDB" id="A0A365UC39"/>
<sequence>MSARLRQAADYVAQHPLDVTTRSLRAVAEDSGLPPATFSRMARRVGYESFAALREDVRQGIDRRIGSFHERAERLRARHRAGEESFLAVHSADCVANIERVSRGLDPARLEAVAERLGAARRVVLVGALGSAGILEHVGYAASFLASDWQVAGEGGVSLGAALAGLGPQDAVLVLTKPPFARRSIRAAELAREAGAFTVVLTDTHACPALAVAHESFIVPSRSAHFFSSYTATLFLLETILGMIAGRAGDAARERVAEVEAMTRRLDEVRDG</sequence>
<feature type="domain" description="SIS" evidence="5">
    <location>
        <begin position="113"/>
        <end position="250"/>
    </location>
</feature>
<evidence type="ECO:0000256" key="3">
    <source>
        <dbReference type="ARBA" id="ARBA00023163"/>
    </source>
</evidence>
<dbReference type="InterPro" id="IPR047640">
    <property type="entry name" value="RpiR-like"/>
</dbReference>
<dbReference type="EMBL" id="QNTQ01000004">
    <property type="protein sequence ID" value="RBI86832.1"/>
    <property type="molecule type" value="Genomic_DNA"/>
</dbReference>
<dbReference type="GO" id="GO:0097367">
    <property type="term" value="F:carbohydrate derivative binding"/>
    <property type="evidence" value="ECO:0007669"/>
    <property type="project" value="InterPro"/>
</dbReference>
<evidence type="ECO:0000256" key="1">
    <source>
        <dbReference type="ARBA" id="ARBA00023015"/>
    </source>
</evidence>
<dbReference type="GO" id="GO:0003677">
    <property type="term" value="F:DNA binding"/>
    <property type="evidence" value="ECO:0007669"/>
    <property type="project" value="UniProtKB-KW"/>
</dbReference>
<dbReference type="InterPro" id="IPR036388">
    <property type="entry name" value="WH-like_DNA-bd_sf"/>
</dbReference>
<keyword evidence="3" id="KW-0804">Transcription</keyword>
<name>A0A365UC39_9RHOB</name>
<dbReference type="OrthoDB" id="9814676at2"/>
<dbReference type="Gene3D" id="3.40.50.10490">
    <property type="entry name" value="Glucose-6-phosphate isomerase like protein, domain 1"/>
    <property type="match status" value="1"/>
</dbReference>